<dbReference type="GO" id="GO:0009289">
    <property type="term" value="C:pilus"/>
    <property type="evidence" value="ECO:0007669"/>
    <property type="project" value="InterPro"/>
</dbReference>
<dbReference type="OrthoDB" id="1447223at2"/>
<organism evidence="4 5">
    <name type="scientific">Arenibacter nanhaiticus</name>
    <dbReference type="NCBI Taxonomy" id="558155"/>
    <lineage>
        <taxon>Bacteria</taxon>
        <taxon>Pseudomonadati</taxon>
        <taxon>Bacteroidota</taxon>
        <taxon>Flavobacteriia</taxon>
        <taxon>Flavobacteriales</taxon>
        <taxon>Flavobacteriaceae</taxon>
        <taxon>Arenibacter</taxon>
    </lineage>
</organism>
<dbReference type="EMBL" id="FQYX01000027">
    <property type="protein sequence ID" value="SHJ60954.1"/>
    <property type="molecule type" value="Genomic_DNA"/>
</dbReference>
<evidence type="ECO:0000256" key="2">
    <source>
        <dbReference type="ARBA" id="ARBA00022729"/>
    </source>
</evidence>
<gene>
    <name evidence="4" type="ORF">SAMN04487911_12713</name>
</gene>
<evidence type="ECO:0000256" key="1">
    <source>
        <dbReference type="ARBA" id="ARBA00009766"/>
    </source>
</evidence>
<accession>A0A1M6KQ11</accession>
<comment type="similarity">
    <text evidence="1">Belongs to the CsgA/CsgB family.</text>
</comment>
<evidence type="ECO:0000313" key="4">
    <source>
        <dbReference type="EMBL" id="SHJ60954.1"/>
    </source>
</evidence>
<dbReference type="GO" id="GO:0007155">
    <property type="term" value="P:cell adhesion"/>
    <property type="evidence" value="ECO:0007669"/>
    <property type="project" value="InterPro"/>
</dbReference>
<keyword evidence="2 3" id="KW-0732">Signal</keyword>
<keyword evidence="5" id="KW-1185">Reference proteome</keyword>
<evidence type="ECO:0000313" key="5">
    <source>
        <dbReference type="Proteomes" id="UP000184231"/>
    </source>
</evidence>
<reference evidence="4 5" key="1">
    <citation type="submission" date="2016-11" db="EMBL/GenBank/DDBJ databases">
        <authorList>
            <person name="Jaros S."/>
            <person name="Januszkiewicz K."/>
            <person name="Wedrychowicz H."/>
        </authorList>
    </citation>
    <scope>NUCLEOTIDE SEQUENCE [LARGE SCALE GENOMIC DNA]</scope>
    <source>
        <strain evidence="4 5">CGMCC 1.8863</strain>
    </source>
</reference>
<feature type="signal peptide" evidence="3">
    <location>
        <begin position="1"/>
        <end position="21"/>
    </location>
</feature>
<dbReference type="Proteomes" id="UP000184231">
    <property type="component" value="Unassembled WGS sequence"/>
</dbReference>
<dbReference type="AlphaFoldDB" id="A0A1M6KQ11"/>
<dbReference type="InterPro" id="IPR009742">
    <property type="entry name" value="Curlin_rpt"/>
</dbReference>
<protein>
    <recommendedName>
        <fullName evidence="6">Curlin associated repeat-containing protein</fullName>
    </recommendedName>
</protein>
<name>A0A1M6KQ11_9FLAO</name>
<dbReference type="RefSeq" id="WP_072765433.1">
    <property type="nucleotide sequence ID" value="NZ_FQYX01000027.1"/>
</dbReference>
<dbReference type="Pfam" id="PF07012">
    <property type="entry name" value="Curlin_rpt"/>
    <property type="match status" value="1"/>
</dbReference>
<feature type="chain" id="PRO_5012002713" description="Curlin associated repeat-containing protein" evidence="3">
    <location>
        <begin position="22"/>
        <end position="174"/>
    </location>
</feature>
<evidence type="ECO:0000256" key="3">
    <source>
        <dbReference type="SAM" id="SignalP"/>
    </source>
</evidence>
<evidence type="ECO:0008006" key="6">
    <source>
        <dbReference type="Google" id="ProtNLM"/>
    </source>
</evidence>
<sequence length="174" mass="18987">MKLCLNLVLLLAVLSITKAQGQNNTTSLPSTSIQDLNTPNDQLNLINEQFLTRKAEIINSNANMVLISQAGAHNTGTVTTLARNSEVSLTQNGNNNSMQLDLQATTIDYQAVQDGNNNLLLELNNGSNTELLQRNVTQTGNGQRLVIHGNNALSDRMMIRMNTDGQSLIIRNDN</sequence>
<proteinExistence type="inferred from homology"/>